<dbReference type="AlphaFoldDB" id="A0A0L6VMW8"/>
<sequence>FQSLTTEEEEWLDGQGNFIEKFLLLEIIKSLKKMNLGSDDVRLEEYLHGYKWNNKNKKSCNSKSQKLSCT</sequence>
<gene>
    <name evidence="1" type="ORF">VP01_13201g1</name>
</gene>
<accession>A0A0L6VMW8</accession>
<evidence type="ECO:0000313" key="2">
    <source>
        <dbReference type="Proteomes" id="UP000037035"/>
    </source>
</evidence>
<protein>
    <submittedName>
        <fullName evidence="1">Uncharacterized protein</fullName>
    </submittedName>
</protein>
<dbReference type="OrthoDB" id="2506894at2759"/>
<dbReference type="VEuPathDB" id="FungiDB:VP01_13201g1"/>
<comment type="caution">
    <text evidence="1">The sequence shown here is derived from an EMBL/GenBank/DDBJ whole genome shotgun (WGS) entry which is preliminary data.</text>
</comment>
<reference evidence="1 2" key="1">
    <citation type="submission" date="2015-08" db="EMBL/GenBank/DDBJ databases">
        <title>Next Generation Sequencing and Analysis of the Genome of Puccinia sorghi L Schw, the Causal Agent of Maize Common Rust.</title>
        <authorList>
            <person name="Rochi L."/>
            <person name="Burguener G."/>
            <person name="Darino M."/>
            <person name="Turjanski A."/>
            <person name="Kreff E."/>
            <person name="Dieguez M.J."/>
            <person name="Sacco F."/>
        </authorList>
    </citation>
    <scope>NUCLEOTIDE SEQUENCE [LARGE SCALE GENOMIC DNA]</scope>
    <source>
        <strain evidence="1 2">RO10H11247</strain>
    </source>
</reference>
<keyword evidence="2" id="KW-1185">Reference proteome</keyword>
<feature type="non-terminal residue" evidence="1">
    <location>
        <position position="1"/>
    </location>
</feature>
<dbReference type="EMBL" id="LAVV01003557">
    <property type="protein sequence ID" value="KNZ62044.1"/>
    <property type="molecule type" value="Genomic_DNA"/>
</dbReference>
<dbReference type="Proteomes" id="UP000037035">
    <property type="component" value="Unassembled WGS sequence"/>
</dbReference>
<name>A0A0L6VMW8_9BASI</name>
<evidence type="ECO:0000313" key="1">
    <source>
        <dbReference type="EMBL" id="KNZ62044.1"/>
    </source>
</evidence>
<proteinExistence type="predicted"/>
<feature type="non-terminal residue" evidence="1">
    <location>
        <position position="70"/>
    </location>
</feature>
<organism evidence="1 2">
    <name type="scientific">Puccinia sorghi</name>
    <dbReference type="NCBI Taxonomy" id="27349"/>
    <lineage>
        <taxon>Eukaryota</taxon>
        <taxon>Fungi</taxon>
        <taxon>Dikarya</taxon>
        <taxon>Basidiomycota</taxon>
        <taxon>Pucciniomycotina</taxon>
        <taxon>Pucciniomycetes</taxon>
        <taxon>Pucciniales</taxon>
        <taxon>Pucciniaceae</taxon>
        <taxon>Puccinia</taxon>
    </lineage>
</organism>